<keyword evidence="6" id="KW-1185">Reference proteome</keyword>
<evidence type="ECO:0000256" key="1">
    <source>
        <dbReference type="ARBA" id="ARBA00006739"/>
    </source>
</evidence>
<dbReference type="EC" id="2.4.-.-" evidence="5"/>
<sequence length="269" mass="31662">MNEFSVLISIYCKESPLYFREALNSVFAQTLQPAEIVLVKDGPLTPELDAVIEEYSTRYPIFKIVTNETNLGLGLALAKGLSACSYEYVARMDTDDLIAPTRFEKEIRKLDEGYDVVSCWTGMFELDKNQLLCIKHRPEKHDDIINLAHSRSPMSHPGCVFRRQAVIDAGNYQICYLYEDYHLWVRMIMNGARFYNIQEVLYYVRTSPALIARRGGWRYMCNEIKTFRFFYNIGFYSRKDLLRNIITHSPVRILPVWIRRSILLWLWRR</sequence>
<dbReference type="PANTHER" id="PTHR43685:SF5">
    <property type="entry name" value="GLYCOSYLTRANSFERASE EPSE-RELATED"/>
    <property type="match status" value="1"/>
</dbReference>
<dbReference type="InterPro" id="IPR050834">
    <property type="entry name" value="Glycosyltransf_2"/>
</dbReference>
<dbReference type="Pfam" id="PF00535">
    <property type="entry name" value="Glycos_transf_2"/>
    <property type="match status" value="1"/>
</dbReference>
<dbReference type="Proteomes" id="UP001058267">
    <property type="component" value="Chromosome"/>
</dbReference>
<proteinExistence type="inferred from homology"/>
<evidence type="ECO:0000313" key="5">
    <source>
        <dbReference type="EMBL" id="UWN63766.1"/>
    </source>
</evidence>
<dbReference type="GO" id="GO:0016757">
    <property type="term" value="F:glycosyltransferase activity"/>
    <property type="evidence" value="ECO:0007669"/>
    <property type="project" value="UniProtKB-KW"/>
</dbReference>
<gene>
    <name evidence="5" type="ORF">NQ519_08235</name>
</gene>
<dbReference type="InterPro" id="IPR001173">
    <property type="entry name" value="Glyco_trans_2-like"/>
</dbReference>
<dbReference type="EMBL" id="CP102252">
    <property type="protein sequence ID" value="UWN63766.1"/>
    <property type="molecule type" value="Genomic_DNA"/>
</dbReference>
<dbReference type="RefSeq" id="WP_019151636.1">
    <property type="nucleotide sequence ID" value="NZ_CP102252.1"/>
</dbReference>
<comment type="similarity">
    <text evidence="1">Belongs to the glycosyltransferase 2 family.</text>
</comment>
<reference evidence="5" key="1">
    <citation type="journal article" date="2022" name="Cell">
        <title>Design, construction, and in vivo augmentation of a complex gut microbiome.</title>
        <authorList>
            <person name="Cheng A.G."/>
            <person name="Ho P.Y."/>
            <person name="Aranda-Diaz A."/>
            <person name="Jain S."/>
            <person name="Yu F.B."/>
            <person name="Meng X."/>
            <person name="Wang M."/>
            <person name="Iakiviak M."/>
            <person name="Nagashima K."/>
            <person name="Zhao A."/>
            <person name="Murugkar P."/>
            <person name="Patil A."/>
            <person name="Atabakhsh K."/>
            <person name="Weakley A."/>
            <person name="Yan J."/>
            <person name="Brumbaugh A.R."/>
            <person name="Higginbottom S."/>
            <person name="Dimas A."/>
            <person name="Shiver A.L."/>
            <person name="Deutschbauer A."/>
            <person name="Neff N."/>
            <person name="Sonnenburg J.L."/>
            <person name="Huang K.C."/>
            <person name="Fischbach M.A."/>
        </authorList>
    </citation>
    <scope>NUCLEOTIDE SEQUENCE</scope>
    <source>
        <strain evidence="5">JC50</strain>
    </source>
</reference>
<evidence type="ECO:0000256" key="2">
    <source>
        <dbReference type="ARBA" id="ARBA00022676"/>
    </source>
</evidence>
<accession>A0ABY5V2F1</accession>
<dbReference type="PANTHER" id="PTHR43685">
    <property type="entry name" value="GLYCOSYLTRANSFERASE"/>
    <property type="match status" value="1"/>
</dbReference>
<name>A0ABY5V2F1_9BACT</name>
<keyword evidence="3 5" id="KW-0808">Transferase</keyword>
<organism evidence="5 6">
    <name type="scientific">Alistipes senegalensis JC50</name>
    <dbReference type="NCBI Taxonomy" id="1033732"/>
    <lineage>
        <taxon>Bacteria</taxon>
        <taxon>Pseudomonadati</taxon>
        <taxon>Bacteroidota</taxon>
        <taxon>Bacteroidia</taxon>
        <taxon>Bacteroidales</taxon>
        <taxon>Rikenellaceae</taxon>
        <taxon>Alistipes</taxon>
    </lineage>
</organism>
<protein>
    <submittedName>
        <fullName evidence="5">Glycosyltransferase</fullName>
        <ecNumber evidence="5">2.4.-.-</ecNumber>
    </submittedName>
</protein>
<dbReference type="InterPro" id="IPR029044">
    <property type="entry name" value="Nucleotide-diphossugar_trans"/>
</dbReference>
<keyword evidence="2 5" id="KW-0328">Glycosyltransferase</keyword>
<dbReference type="SUPFAM" id="SSF53448">
    <property type="entry name" value="Nucleotide-diphospho-sugar transferases"/>
    <property type="match status" value="1"/>
</dbReference>
<feature type="domain" description="Glycosyltransferase 2-like" evidence="4">
    <location>
        <begin position="5"/>
        <end position="166"/>
    </location>
</feature>
<dbReference type="Gene3D" id="3.90.550.10">
    <property type="entry name" value="Spore Coat Polysaccharide Biosynthesis Protein SpsA, Chain A"/>
    <property type="match status" value="1"/>
</dbReference>
<evidence type="ECO:0000256" key="3">
    <source>
        <dbReference type="ARBA" id="ARBA00022679"/>
    </source>
</evidence>
<evidence type="ECO:0000313" key="6">
    <source>
        <dbReference type="Proteomes" id="UP001058267"/>
    </source>
</evidence>
<evidence type="ECO:0000259" key="4">
    <source>
        <dbReference type="Pfam" id="PF00535"/>
    </source>
</evidence>